<dbReference type="AlphaFoldDB" id="A0A9P5XC70"/>
<sequence length="174" mass="19841">MYAYEKDGYTYGSFKRKALIYHTMSALFRFGVASDKLEHSSRIKPRQGKGGDIFYLSGQVFEFLDPLGVGMWLSGRKLINVCFNPVNKINNQTIGASTTASDGRWGFKDGRKASRKKLRRLVLYYDENVFYTIYRAEGNGWANEGEVAESRLGVSTISTLIFRTAYHKSVNIRY</sequence>
<comment type="caution">
    <text evidence="1">The sequence shown here is derived from an EMBL/GenBank/DDBJ whole genome shotgun (WGS) entry which is preliminary data.</text>
</comment>
<evidence type="ECO:0000313" key="1">
    <source>
        <dbReference type="EMBL" id="KAF9448682.1"/>
    </source>
</evidence>
<protein>
    <submittedName>
        <fullName evidence="1">Uncharacterized protein</fullName>
    </submittedName>
</protein>
<organism evidence="1 2">
    <name type="scientific">Macrolepiota fuliginosa MF-IS2</name>
    <dbReference type="NCBI Taxonomy" id="1400762"/>
    <lineage>
        <taxon>Eukaryota</taxon>
        <taxon>Fungi</taxon>
        <taxon>Dikarya</taxon>
        <taxon>Basidiomycota</taxon>
        <taxon>Agaricomycotina</taxon>
        <taxon>Agaricomycetes</taxon>
        <taxon>Agaricomycetidae</taxon>
        <taxon>Agaricales</taxon>
        <taxon>Agaricineae</taxon>
        <taxon>Agaricaceae</taxon>
        <taxon>Macrolepiota</taxon>
    </lineage>
</organism>
<proteinExistence type="predicted"/>
<gene>
    <name evidence="1" type="ORF">P691DRAFT_780634</name>
</gene>
<reference evidence="1" key="1">
    <citation type="submission" date="2020-11" db="EMBL/GenBank/DDBJ databases">
        <authorList>
            <consortium name="DOE Joint Genome Institute"/>
            <person name="Ahrendt S."/>
            <person name="Riley R."/>
            <person name="Andreopoulos W."/>
            <person name="Labutti K."/>
            <person name="Pangilinan J."/>
            <person name="Ruiz-Duenas F.J."/>
            <person name="Barrasa J.M."/>
            <person name="Sanchez-Garcia M."/>
            <person name="Camarero S."/>
            <person name="Miyauchi S."/>
            <person name="Serrano A."/>
            <person name="Linde D."/>
            <person name="Babiker R."/>
            <person name="Drula E."/>
            <person name="Ayuso-Fernandez I."/>
            <person name="Pacheco R."/>
            <person name="Padilla G."/>
            <person name="Ferreira P."/>
            <person name="Barriuso J."/>
            <person name="Kellner H."/>
            <person name="Castanera R."/>
            <person name="Alfaro M."/>
            <person name="Ramirez L."/>
            <person name="Pisabarro A.G."/>
            <person name="Kuo A."/>
            <person name="Tritt A."/>
            <person name="Lipzen A."/>
            <person name="He G."/>
            <person name="Yan M."/>
            <person name="Ng V."/>
            <person name="Cullen D."/>
            <person name="Martin F."/>
            <person name="Rosso M.-N."/>
            <person name="Henrissat B."/>
            <person name="Hibbett D."/>
            <person name="Martinez A.T."/>
            <person name="Grigoriev I.V."/>
        </authorList>
    </citation>
    <scope>NUCLEOTIDE SEQUENCE</scope>
    <source>
        <strain evidence="1">MF-IS2</strain>
    </source>
</reference>
<keyword evidence="2" id="KW-1185">Reference proteome</keyword>
<dbReference type="EMBL" id="MU151153">
    <property type="protein sequence ID" value="KAF9448682.1"/>
    <property type="molecule type" value="Genomic_DNA"/>
</dbReference>
<dbReference type="Proteomes" id="UP000807342">
    <property type="component" value="Unassembled WGS sequence"/>
</dbReference>
<name>A0A9P5XC70_9AGAR</name>
<evidence type="ECO:0000313" key="2">
    <source>
        <dbReference type="Proteomes" id="UP000807342"/>
    </source>
</evidence>
<accession>A0A9P5XC70</accession>